<keyword evidence="3 6" id="KW-0812">Transmembrane</keyword>
<feature type="transmembrane region" description="Helical" evidence="7">
    <location>
        <begin position="157"/>
        <end position="175"/>
    </location>
</feature>
<evidence type="ECO:0000256" key="3">
    <source>
        <dbReference type="ARBA" id="ARBA00022692"/>
    </source>
</evidence>
<dbReference type="NCBIfam" id="TIGR00861">
    <property type="entry name" value="MIP"/>
    <property type="match status" value="1"/>
</dbReference>
<dbReference type="InterPro" id="IPR023271">
    <property type="entry name" value="Aquaporin-like"/>
</dbReference>
<feature type="transmembrane region" description="Helical" evidence="7">
    <location>
        <begin position="229"/>
        <end position="247"/>
    </location>
</feature>
<dbReference type="PANTHER" id="PTHR45724:SF13">
    <property type="entry name" value="AQUAPORIN NIP1-1-RELATED"/>
    <property type="match status" value="1"/>
</dbReference>
<comment type="caution">
    <text evidence="8">The sequence shown here is derived from an EMBL/GenBank/DDBJ whole genome shotgun (WGS) entry which is preliminary data.</text>
</comment>
<keyword evidence="5 7" id="KW-0472">Membrane</keyword>
<dbReference type="PROSITE" id="PS00221">
    <property type="entry name" value="MIP"/>
    <property type="match status" value="1"/>
</dbReference>
<dbReference type="GO" id="GO:0015267">
    <property type="term" value="F:channel activity"/>
    <property type="evidence" value="ECO:0007669"/>
    <property type="project" value="InterPro"/>
</dbReference>
<feature type="transmembrane region" description="Helical" evidence="7">
    <location>
        <begin position="74"/>
        <end position="96"/>
    </location>
</feature>
<feature type="transmembrane region" description="Helical" evidence="7">
    <location>
        <begin position="117"/>
        <end position="137"/>
    </location>
</feature>
<feature type="transmembrane region" description="Helical" evidence="7">
    <location>
        <begin position="187"/>
        <end position="209"/>
    </location>
</feature>
<evidence type="ECO:0000313" key="8">
    <source>
        <dbReference type="EMBL" id="KAK4259531.1"/>
    </source>
</evidence>
<dbReference type="SUPFAM" id="SSF81338">
    <property type="entry name" value="Aquaporin-like"/>
    <property type="match status" value="1"/>
</dbReference>
<comment type="subcellular location">
    <subcellularLocation>
        <location evidence="1">Membrane</location>
        <topology evidence="1">Multi-pass membrane protein</topology>
    </subcellularLocation>
</comment>
<dbReference type="InterPro" id="IPR000425">
    <property type="entry name" value="MIP"/>
</dbReference>
<evidence type="ECO:0000256" key="5">
    <source>
        <dbReference type="ARBA" id="ARBA00023136"/>
    </source>
</evidence>
<dbReference type="Pfam" id="PF00230">
    <property type="entry name" value="MIP"/>
    <property type="match status" value="1"/>
</dbReference>
<accession>A0AAE1IYU9</accession>
<keyword evidence="4 7" id="KW-1133">Transmembrane helix</keyword>
<sequence length="271" mass="28974">MAVASATNETDEVFALNVQGKSNNDEDACVSVIVPFLQKLVAEFVGTFFLMFAGQASEVVDEGYGNKITLPGTAVVWGLTVLVLVYAVSHISGAHFNPAVTLAFASTGRFPLKQVPAYISVQLLASILASGTLRLIFEGSHDHFSGTRLSGTHLQGFVIEFIITFYIMLVKYSTSGLSSDNREMSQVAGLAVGSTMLLNVMFAGPVTGASMNPARSLGPAIVWHKYKAIWVYVTAPVAGAVTGAWVYNIMVHKTKPIQVITKASNLYDSSK</sequence>
<dbReference type="AlphaFoldDB" id="A0AAE1IYU9"/>
<dbReference type="InterPro" id="IPR022357">
    <property type="entry name" value="MIP_CS"/>
</dbReference>
<dbReference type="PANTHER" id="PTHR45724">
    <property type="entry name" value="AQUAPORIN NIP2-1"/>
    <property type="match status" value="1"/>
</dbReference>
<dbReference type="EMBL" id="JAWXYG010000011">
    <property type="protein sequence ID" value="KAK4259531.1"/>
    <property type="molecule type" value="Genomic_DNA"/>
</dbReference>
<keyword evidence="9" id="KW-1185">Reference proteome</keyword>
<comment type="similarity">
    <text evidence="6">Belongs to the MIP/aquaporin (TC 1.A.8) family.</text>
</comment>
<dbReference type="Proteomes" id="UP001293593">
    <property type="component" value="Unassembled WGS sequence"/>
</dbReference>
<protein>
    <submittedName>
        <fullName evidence="8">Uncharacterized protein</fullName>
    </submittedName>
</protein>
<reference evidence="8" key="1">
    <citation type="submission" date="2023-10" db="EMBL/GenBank/DDBJ databases">
        <title>Chromosome-level genome of the transformable northern wattle, Acacia crassicarpa.</title>
        <authorList>
            <person name="Massaro I."/>
            <person name="Sinha N.R."/>
            <person name="Poethig S."/>
            <person name="Leichty A.R."/>
        </authorList>
    </citation>
    <scope>NUCLEOTIDE SEQUENCE</scope>
    <source>
        <strain evidence="8">Acra3RX</strain>
        <tissue evidence="8">Leaf</tissue>
    </source>
</reference>
<evidence type="ECO:0000256" key="2">
    <source>
        <dbReference type="ARBA" id="ARBA00022448"/>
    </source>
</evidence>
<dbReference type="InterPro" id="IPR034294">
    <property type="entry name" value="Aquaporin_transptr"/>
</dbReference>
<dbReference type="CDD" id="cd00333">
    <property type="entry name" value="MIP"/>
    <property type="match status" value="1"/>
</dbReference>
<evidence type="ECO:0000256" key="7">
    <source>
        <dbReference type="SAM" id="Phobius"/>
    </source>
</evidence>
<organism evidence="8 9">
    <name type="scientific">Acacia crassicarpa</name>
    <name type="common">northern wattle</name>
    <dbReference type="NCBI Taxonomy" id="499986"/>
    <lineage>
        <taxon>Eukaryota</taxon>
        <taxon>Viridiplantae</taxon>
        <taxon>Streptophyta</taxon>
        <taxon>Embryophyta</taxon>
        <taxon>Tracheophyta</taxon>
        <taxon>Spermatophyta</taxon>
        <taxon>Magnoliopsida</taxon>
        <taxon>eudicotyledons</taxon>
        <taxon>Gunneridae</taxon>
        <taxon>Pentapetalae</taxon>
        <taxon>rosids</taxon>
        <taxon>fabids</taxon>
        <taxon>Fabales</taxon>
        <taxon>Fabaceae</taxon>
        <taxon>Caesalpinioideae</taxon>
        <taxon>mimosoid clade</taxon>
        <taxon>Acacieae</taxon>
        <taxon>Acacia</taxon>
    </lineage>
</organism>
<keyword evidence="2 6" id="KW-0813">Transport</keyword>
<dbReference type="PRINTS" id="PR00783">
    <property type="entry name" value="MINTRINSICP"/>
</dbReference>
<proteinExistence type="inferred from homology"/>
<evidence type="ECO:0000256" key="4">
    <source>
        <dbReference type="ARBA" id="ARBA00022989"/>
    </source>
</evidence>
<dbReference type="Gene3D" id="1.20.1080.10">
    <property type="entry name" value="Glycerol uptake facilitator protein"/>
    <property type="match status" value="1"/>
</dbReference>
<evidence type="ECO:0000256" key="6">
    <source>
        <dbReference type="RuleBase" id="RU000477"/>
    </source>
</evidence>
<name>A0AAE1IYU9_9FABA</name>
<evidence type="ECO:0000256" key="1">
    <source>
        <dbReference type="ARBA" id="ARBA00004141"/>
    </source>
</evidence>
<dbReference type="GO" id="GO:0016020">
    <property type="term" value="C:membrane"/>
    <property type="evidence" value="ECO:0007669"/>
    <property type="project" value="UniProtKB-SubCell"/>
</dbReference>
<evidence type="ECO:0000313" key="9">
    <source>
        <dbReference type="Proteomes" id="UP001293593"/>
    </source>
</evidence>
<gene>
    <name evidence="8" type="ORF">QN277_005854</name>
</gene>